<sequence length="124" mass="13913">MDGPISQSVSQSTKQEGPLRCLPLRRVSECRGELPCATTCIRPTSHSHTHTHTRNPTPPIYIRHTDRQTTNQTTERPNERTNESASLPPSFHKPTMHTAAMQAAAIREMSWRPPIVCLSVCLFV</sequence>
<feature type="region of interest" description="Disordered" evidence="1">
    <location>
        <begin position="41"/>
        <end position="93"/>
    </location>
</feature>
<evidence type="ECO:0000256" key="1">
    <source>
        <dbReference type="SAM" id="MobiDB-lite"/>
    </source>
</evidence>
<dbReference type="EMBL" id="HBGB01017513">
    <property type="protein sequence ID" value="CAD9055090.1"/>
    <property type="molecule type" value="Transcribed_RNA"/>
</dbReference>
<proteinExistence type="predicted"/>
<name>A0A7S1P3R3_9ALVE</name>
<accession>A0A7S1P3R3</accession>
<protein>
    <submittedName>
        <fullName evidence="2">Uncharacterized protein</fullName>
    </submittedName>
</protein>
<gene>
    <name evidence="2" type="ORF">VBRA1451_LOCUS10155</name>
</gene>
<reference evidence="2" key="1">
    <citation type="submission" date="2021-01" db="EMBL/GenBank/DDBJ databases">
        <authorList>
            <person name="Corre E."/>
            <person name="Pelletier E."/>
            <person name="Niang G."/>
            <person name="Scheremetjew M."/>
            <person name="Finn R."/>
            <person name="Kale V."/>
            <person name="Holt S."/>
            <person name="Cochrane G."/>
            <person name="Meng A."/>
            <person name="Brown T."/>
            <person name="Cohen L."/>
        </authorList>
    </citation>
    <scope>NUCLEOTIDE SEQUENCE</scope>
    <source>
        <strain evidence="2">CCMP3346</strain>
    </source>
</reference>
<evidence type="ECO:0000313" key="2">
    <source>
        <dbReference type="EMBL" id="CAD9055090.1"/>
    </source>
</evidence>
<dbReference type="AlphaFoldDB" id="A0A7S1P3R3"/>
<organism evidence="2">
    <name type="scientific">Vitrella brassicaformis</name>
    <dbReference type="NCBI Taxonomy" id="1169539"/>
    <lineage>
        <taxon>Eukaryota</taxon>
        <taxon>Sar</taxon>
        <taxon>Alveolata</taxon>
        <taxon>Colpodellida</taxon>
        <taxon>Vitrellaceae</taxon>
        <taxon>Vitrella</taxon>
    </lineage>
</organism>